<dbReference type="Proteomes" id="UP000789525">
    <property type="component" value="Unassembled WGS sequence"/>
</dbReference>
<evidence type="ECO:0000313" key="1">
    <source>
        <dbReference type="EMBL" id="CAG8736073.1"/>
    </source>
</evidence>
<organism evidence="1 2">
    <name type="scientific">Acaulospora colombiana</name>
    <dbReference type="NCBI Taxonomy" id="27376"/>
    <lineage>
        <taxon>Eukaryota</taxon>
        <taxon>Fungi</taxon>
        <taxon>Fungi incertae sedis</taxon>
        <taxon>Mucoromycota</taxon>
        <taxon>Glomeromycotina</taxon>
        <taxon>Glomeromycetes</taxon>
        <taxon>Diversisporales</taxon>
        <taxon>Acaulosporaceae</taxon>
        <taxon>Acaulospora</taxon>
    </lineage>
</organism>
<name>A0ACA9Q3K2_9GLOM</name>
<accession>A0ACA9Q3K2</accession>
<keyword evidence="2" id="KW-1185">Reference proteome</keyword>
<feature type="non-terminal residue" evidence="1">
    <location>
        <position position="235"/>
    </location>
</feature>
<protein>
    <submittedName>
        <fullName evidence="1">5693_t:CDS:1</fullName>
    </submittedName>
</protein>
<evidence type="ECO:0000313" key="2">
    <source>
        <dbReference type="Proteomes" id="UP000789525"/>
    </source>
</evidence>
<reference evidence="1" key="1">
    <citation type="submission" date="2021-06" db="EMBL/GenBank/DDBJ databases">
        <authorList>
            <person name="Kallberg Y."/>
            <person name="Tangrot J."/>
            <person name="Rosling A."/>
        </authorList>
    </citation>
    <scope>NUCLEOTIDE SEQUENCE</scope>
    <source>
        <strain evidence="1">CL356</strain>
    </source>
</reference>
<sequence>MYAIANLHDSLSSRRRNSFSSPTKDSEAKPNTQPSSSTSSTPTYSGTKEKRKNNKKPQKKVSPDVQPQTYSSEKINEEIGLATQNATNLINALTLLGPNSDVENDLELQELVQKCKSSSEQLVKIISMVTEGNELGPLLQSNDQVQGALAAFSDCESGATREAEISSSTRGIENDGRNNKLAASRIHKDFDDLISLDSYSAANSLPTNGFIPDSSLLDDPFADPITPSRTPEPEP</sequence>
<proteinExistence type="predicted"/>
<comment type="caution">
    <text evidence="1">The sequence shown here is derived from an EMBL/GenBank/DDBJ whole genome shotgun (WGS) entry which is preliminary data.</text>
</comment>
<dbReference type="EMBL" id="CAJVPT010045334">
    <property type="protein sequence ID" value="CAG8736073.1"/>
    <property type="molecule type" value="Genomic_DNA"/>
</dbReference>
<gene>
    <name evidence="1" type="ORF">ACOLOM_LOCUS11917</name>
</gene>